<dbReference type="SUPFAM" id="SSF56219">
    <property type="entry name" value="DNase I-like"/>
    <property type="match status" value="1"/>
</dbReference>
<dbReference type="GO" id="GO:0006506">
    <property type="term" value="P:GPI anchor biosynthetic process"/>
    <property type="evidence" value="ECO:0007669"/>
    <property type="project" value="TreeGrafter"/>
</dbReference>
<reference evidence="3" key="1">
    <citation type="submission" date="2017-09" db="EMBL/GenBank/DDBJ databases">
        <authorList>
            <person name="Varghese N."/>
            <person name="Submissions S."/>
        </authorList>
    </citation>
    <scope>NUCLEOTIDE SEQUENCE [LARGE SCALE GENOMIC DNA]</scope>
    <source>
        <strain evidence="3">DSM 29961</strain>
    </source>
</reference>
<dbReference type="PANTHER" id="PTHR14859:SF15">
    <property type="entry name" value="ENDONUCLEASE_EXONUCLEASE_PHOSPHATASE DOMAIN-CONTAINING PROTEIN"/>
    <property type="match status" value="1"/>
</dbReference>
<dbReference type="Pfam" id="PF03372">
    <property type="entry name" value="Exo_endo_phos"/>
    <property type="match status" value="1"/>
</dbReference>
<dbReference type="Proteomes" id="UP000219452">
    <property type="component" value="Unassembled WGS sequence"/>
</dbReference>
<keyword evidence="2" id="KW-0378">Hydrolase</keyword>
<sequence>MELYPSQSLMKLINSLLFLLLSFVVYAHEGPSDVAKKAKSLKVMTYNIHHCNPPSAGSKIDVEAIARVITAEKPDFVALQEVDVNTERSGKGLNQAKELARLTGMHFFFSKAIDHQGGDYGVAVLSRFPILDSTRFILPIDPAIGGETRTIAAVTVEPTKGKRIIFASTHLDLKEPNRLTQAELIIRHFNGQRLPVILGGDFNAQADSKVIQLFDQTFVRSCQPCAPTIPVKNPNRAIDFVMYKQDSSLRSVSTNVIDEQYASDHLPVVVELKLN</sequence>
<evidence type="ECO:0000313" key="2">
    <source>
        <dbReference type="EMBL" id="SOD88629.1"/>
    </source>
</evidence>
<protein>
    <submittedName>
        <fullName evidence="2">Metal-dependent hydrolase, endonuclease/exonuclease/phosphatase family</fullName>
    </submittedName>
</protein>
<dbReference type="Gene3D" id="3.60.10.10">
    <property type="entry name" value="Endonuclease/exonuclease/phosphatase"/>
    <property type="match status" value="1"/>
</dbReference>
<dbReference type="GO" id="GO:0016020">
    <property type="term" value="C:membrane"/>
    <property type="evidence" value="ECO:0007669"/>
    <property type="project" value="GOC"/>
</dbReference>
<keyword evidence="3" id="KW-1185">Reference proteome</keyword>
<dbReference type="GO" id="GO:0004527">
    <property type="term" value="F:exonuclease activity"/>
    <property type="evidence" value="ECO:0007669"/>
    <property type="project" value="UniProtKB-KW"/>
</dbReference>
<name>A0A286G0D1_9BACT</name>
<dbReference type="InterPro" id="IPR005135">
    <property type="entry name" value="Endo/exonuclease/phosphatase"/>
</dbReference>
<evidence type="ECO:0000259" key="1">
    <source>
        <dbReference type="Pfam" id="PF03372"/>
    </source>
</evidence>
<dbReference type="AlphaFoldDB" id="A0A286G0D1"/>
<gene>
    <name evidence="2" type="ORF">SAMN06269250_2763</name>
</gene>
<dbReference type="GO" id="GO:0004519">
    <property type="term" value="F:endonuclease activity"/>
    <property type="evidence" value="ECO:0007669"/>
    <property type="project" value="UniProtKB-KW"/>
</dbReference>
<proteinExistence type="predicted"/>
<dbReference type="InterPro" id="IPR036691">
    <property type="entry name" value="Endo/exonu/phosph_ase_sf"/>
</dbReference>
<dbReference type="EMBL" id="OCNH01000002">
    <property type="protein sequence ID" value="SOD88629.1"/>
    <property type="molecule type" value="Genomic_DNA"/>
</dbReference>
<organism evidence="2 3">
    <name type="scientific">Spirosoma fluviale</name>
    <dbReference type="NCBI Taxonomy" id="1597977"/>
    <lineage>
        <taxon>Bacteria</taxon>
        <taxon>Pseudomonadati</taxon>
        <taxon>Bacteroidota</taxon>
        <taxon>Cytophagia</taxon>
        <taxon>Cytophagales</taxon>
        <taxon>Cytophagaceae</taxon>
        <taxon>Spirosoma</taxon>
    </lineage>
</organism>
<evidence type="ECO:0000313" key="3">
    <source>
        <dbReference type="Proteomes" id="UP000219452"/>
    </source>
</evidence>
<dbReference type="PANTHER" id="PTHR14859">
    <property type="entry name" value="CALCOFLUOR WHITE HYPERSENSITIVE PROTEIN PRECURSOR"/>
    <property type="match status" value="1"/>
</dbReference>
<accession>A0A286G0D1</accession>
<keyword evidence="2" id="KW-0255">Endonuclease</keyword>
<dbReference type="InterPro" id="IPR051916">
    <property type="entry name" value="GPI-anchor_lipid_remodeler"/>
</dbReference>
<keyword evidence="2" id="KW-0540">Nuclease</keyword>
<keyword evidence="2" id="KW-0269">Exonuclease</keyword>
<feature type="domain" description="Endonuclease/exonuclease/phosphatase" evidence="1">
    <location>
        <begin position="44"/>
        <end position="265"/>
    </location>
</feature>